<keyword evidence="1" id="KW-1133">Transmembrane helix</keyword>
<organism evidence="2 3">
    <name type="scientific">Candidatus Falkowbacteria bacterium GW2011_GWE1_38_31</name>
    <dbReference type="NCBI Taxonomy" id="1618638"/>
    <lineage>
        <taxon>Bacteria</taxon>
        <taxon>Candidatus Falkowiibacteriota</taxon>
    </lineage>
</organism>
<dbReference type="Proteomes" id="UP000034022">
    <property type="component" value="Unassembled WGS sequence"/>
</dbReference>
<protein>
    <submittedName>
        <fullName evidence="2">Uncharacterized protein</fullName>
    </submittedName>
</protein>
<comment type="caution">
    <text evidence="2">The sequence shown here is derived from an EMBL/GenBank/DDBJ whole genome shotgun (WGS) entry which is preliminary data.</text>
</comment>
<reference evidence="2" key="1">
    <citation type="journal article" date="2015" name="Nature">
        <title>rRNA introns, odd ribosomes, and small enigmatic genomes across a large radiation of phyla.</title>
        <authorList>
            <person name="Brown C.T."/>
            <person name="Hug L.A."/>
            <person name="Thomas B.C."/>
            <person name="Sharon I."/>
            <person name="Castelle C.J."/>
            <person name="Singh A."/>
            <person name="Wilkins M.J."/>
            <person name="Williams K.H."/>
            <person name="Banfield J.F."/>
        </authorList>
    </citation>
    <scope>NUCLEOTIDE SEQUENCE [LARGE SCALE GENOMIC DNA]</scope>
</reference>
<evidence type="ECO:0000256" key="1">
    <source>
        <dbReference type="SAM" id="Phobius"/>
    </source>
</evidence>
<gene>
    <name evidence="2" type="ORF">US91_C0007G0008</name>
</gene>
<keyword evidence="1" id="KW-0812">Transmembrane</keyword>
<keyword evidence="1" id="KW-0472">Membrane</keyword>
<dbReference type="AlphaFoldDB" id="A0A0G0JQY5"/>
<dbReference type="Pfam" id="PF07963">
    <property type="entry name" value="N_methyl"/>
    <property type="match status" value="1"/>
</dbReference>
<name>A0A0G0JQY5_9BACT</name>
<evidence type="ECO:0000313" key="2">
    <source>
        <dbReference type="EMBL" id="KKQ69998.1"/>
    </source>
</evidence>
<feature type="transmembrane region" description="Helical" evidence="1">
    <location>
        <begin position="26"/>
        <end position="48"/>
    </location>
</feature>
<evidence type="ECO:0000313" key="3">
    <source>
        <dbReference type="Proteomes" id="UP000034022"/>
    </source>
</evidence>
<proteinExistence type="predicted"/>
<dbReference type="EMBL" id="LBUU01000007">
    <property type="protein sequence ID" value="KKQ69998.1"/>
    <property type="molecule type" value="Genomic_DNA"/>
</dbReference>
<accession>A0A0G0JQY5</accession>
<dbReference type="InterPro" id="IPR012902">
    <property type="entry name" value="N_methyl_site"/>
</dbReference>
<sequence length="180" mass="19954">MNKSMIYMENIQTDYNKIYKNAGQSLIEAVVAMAIFALLAASLASLILGSLDLSSAGGLITQADMLAQEGVEAVKTIKNRAWSELVYSKSAVTSAEDEWRFVGEGSDEQLGKFSRQILFFPVYRDSTGNICASNVPDAFLDTESRELRVRVQWQSARETDNFVEKSLLLTNWSEVEPALP</sequence>